<dbReference type="GO" id="GO:0010212">
    <property type="term" value="P:response to ionizing radiation"/>
    <property type="evidence" value="ECO:0007669"/>
    <property type="project" value="InterPro"/>
</dbReference>
<comment type="caution">
    <text evidence="2">The sequence shown here is derived from an EMBL/GenBank/DDBJ whole genome shotgun (WGS) entry which is preliminary data.</text>
</comment>
<evidence type="ECO:0000313" key="3">
    <source>
        <dbReference type="Proteomes" id="UP001188597"/>
    </source>
</evidence>
<feature type="region of interest" description="Disordered" evidence="1">
    <location>
        <begin position="922"/>
        <end position="960"/>
    </location>
</feature>
<evidence type="ECO:0008006" key="4">
    <source>
        <dbReference type="Google" id="ProtNLM"/>
    </source>
</evidence>
<sequence>MAAVPIDDYSNTQRVLLLIDLTPFLTLQNPTSYLTPILTAAARLLSFPPLSTSLSAFKVLSSSSSALTRLTTTPLSFNPHSHTLPSLQTTLNSLSLNPPFLSDSSASRASHLTSSLHQLVYDYNWESTQIENISGKRDGFRVIPSNLVVLFSPVSEAVESMGIDVYTGRLKDRFRDLFGVVHDVFFSRDIHFSWVDVNYCKLESSCSDGIVETDESVEQLVFFGEAVRGLGWGFSSTNAIVLGSAVVPFGLIYPTIGAGTHGLNFLNYSKRNKSVSAQLSLEIEDVSGRPLECKCCDLELFSVKLLTSFKSDDIMHSMQVGSLIGDKDETFWDQFGDGNVKMHFKAVERYADSVKLKECSSSHILVRGFLGESGKSRKSCDNFFANRVLQLLTRETGESIQRNSIPIWQILLSFLYREGYWGLVSISNNRGKSCMGILKPFTAHLALLSVIDDEHLVARDFGGSSLTKMDDVNCEDNLMEDIGSQTGTPSSGNYVPLGDGKRKKNKKHSLQELSWSSFCKAAFECSDLDLMEVYFSRESGKSKKLKFLKCWMKQIKKCNYRLVVPDGFMSHHHVTEDTDTRFIRSYQKSEQPMPPHFAPEPPRMQDGAAVVSCSDDFFSSLPNKIQKALESGLDLQILAERLVKSSIHWLHQKCETDSSMESRTPMKNLDDSCSRIVPEIVKTLIREPKELKKKFKERSFQASETTSTVDNIILLRMEILRSEVAETIKEKTKRKLVKHICSFLEIIQYLVEGGFHGHLSLYKYVESTIKKRYHHSLNDVVDKIYAKMDLLPFGNENESQVLLPNSEDSNHSWREKQEIREMAETNEFCEPLSAEDESSQPLEHIDESPQEIRKEEHARRLSDARERRERARRFVSFTSRVADLQRVWAPKQPKAIRVKPESIQKEPKRKERRRFSIVCETPMSGKKRPCSQGSSIGDDVHHDHGSNSSTCVSKALFQDD</sequence>
<dbReference type="GO" id="GO:0003682">
    <property type="term" value="F:chromatin binding"/>
    <property type="evidence" value="ECO:0007669"/>
    <property type="project" value="TreeGrafter"/>
</dbReference>
<feature type="compositionally biased region" description="Polar residues" evidence="1">
    <location>
        <begin position="483"/>
        <end position="493"/>
    </location>
</feature>
<dbReference type="GO" id="GO:0033314">
    <property type="term" value="P:mitotic DNA replication checkpoint signaling"/>
    <property type="evidence" value="ECO:0007669"/>
    <property type="project" value="InterPro"/>
</dbReference>
<reference evidence="2" key="1">
    <citation type="submission" date="2022-12" db="EMBL/GenBank/DDBJ databases">
        <title>Draft genome assemblies for two species of Escallonia (Escalloniales).</title>
        <authorList>
            <person name="Chanderbali A."/>
            <person name="Dervinis C."/>
            <person name="Anghel I."/>
            <person name="Soltis D."/>
            <person name="Soltis P."/>
            <person name="Zapata F."/>
        </authorList>
    </citation>
    <scope>NUCLEOTIDE SEQUENCE</scope>
    <source>
        <strain evidence="2">UCBG64.0493</strain>
        <tissue evidence="2">Leaf</tissue>
    </source>
</reference>
<dbReference type="PANTHER" id="PTHR21556">
    <property type="entry name" value="TRESLIN"/>
    <property type="match status" value="1"/>
</dbReference>
<accession>A0AA89AXH3</accession>
<dbReference type="GO" id="GO:0005634">
    <property type="term" value="C:nucleus"/>
    <property type="evidence" value="ECO:0007669"/>
    <property type="project" value="InterPro"/>
</dbReference>
<organism evidence="2 3">
    <name type="scientific">Escallonia herrerae</name>
    <dbReference type="NCBI Taxonomy" id="1293975"/>
    <lineage>
        <taxon>Eukaryota</taxon>
        <taxon>Viridiplantae</taxon>
        <taxon>Streptophyta</taxon>
        <taxon>Embryophyta</taxon>
        <taxon>Tracheophyta</taxon>
        <taxon>Spermatophyta</taxon>
        <taxon>Magnoliopsida</taxon>
        <taxon>eudicotyledons</taxon>
        <taxon>Gunneridae</taxon>
        <taxon>Pentapetalae</taxon>
        <taxon>asterids</taxon>
        <taxon>campanulids</taxon>
        <taxon>Escalloniales</taxon>
        <taxon>Escalloniaceae</taxon>
        <taxon>Escallonia</taxon>
    </lineage>
</organism>
<dbReference type="InterPro" id="IPR026153">
    <property type="entry name" value="Treslin"/>
</dbReference>
<feature type="compositionally biased region" description="Basic and acidic residues" evidence="1">
    <location>
        <begin position="843"/>
        <end position="869"/>
    </location>
</feature>
<dbReference type="GO" id="GO:0006260">
    <property type="term" value="P:DNA replication"/>
    <property type="evidence" value="ECO:0007669"/>
    <property type="project" value="InterPro"/>
</dbReference>
<dbReference type="Proteomes" id="UP001188597">
    <property type="component" value="Unassembled WGS sequence"/>
</dbReference>
<evidence type="ECO:0000256" key="1">
    <source>
        <dbReference type="SAM" id="MobiDB-lite"/>
    </source>
</evidence>
<proteinExistence type="predicted"/>
<name>A0AA89AXH3_9ASTE</name>
<dbReference type="EMBL" id="JAVXUP010001177">
    <property type="protein sequence ID" value="KAK3014956.1"/>
    <property type="molecule type" value="Genomic_DNA"/>
</dbReference>
<keyword evidence="3" id="KW-1185">Reference proteome</keyword>
<protein>
    <recommendedName>
        <fullName evidence="4">Treslin</fullName>
    </recommendedName>
</protein>
<dbReference type="AlphaFoldDB" id="A0AA89AXH3"/>
<dbReference type="PANTHER" id="PTHR21556:SF2">
    <property type="entry name" value="TRESLIN"/>
    <property type="match status" value="1"/>
</dbReference>
<gene>
    <name evidence="2" type="ORF">RJ639_008116</name>
</gene>
<dbReference type="GO" id="GO:0030174">
    <property type="term" value="P:regulation of DNA-templated DNA replication initiation"/>
    <property type="evidence" value="ECO:0007669"/>
    <property type="project" value="TreeGrafter"/>
</dbReference>
<feature type="region of interest" description="Disordered" evidence="1">
    <location>
        <begin position="831"/>
        <end position="869"/>
    </location>
</feature>
<feature type="region of interest" description="Disordered" evidence="1">
    <location>
        <begin position="482"/>
        <end position="503"/>
    </location>
</feature>
<evidence type="ECO:0000313" key="2">
    <source>
        <dbReference type="EMBL" id="KAK3014956.1"/>
    </source>
</evidence>
<dbReference type="GO" id="GO:0007095">
    <property type="term" value="P:mitotic G2 DNA damage checkpoint signaling"/>
    <property type="evidence" value="ECO:0007669"/>
    <property type="project" value="TreeGrafter"/>
</dbReference>